<evidence type="ECO:0000313" key="1">
    <source>
        <dbReference type="EMBL" id="OGL87728.1"/>
    </source>
</evidence>
<accession>A0A1F7VC45</accession>
<reference evidence="1 2" key="1">
    <citation type="journal article" date="2016" name="Nat. Commun.">
        <title>Thousands of microbial genomes shed light on interconnected biogeochemical processes in an aquifer system.</title>
        <authorList>
            <person name="Anantharaman K."/>
            <person name="Brown C.T."/>
            <person name="Hug L.A."/>
            <person name="Sharon I."/>
            <person name="Castelle C.J."/>
            <person name="Probst A.J."/>
            <person name="Thomas B.C."/>
            <person name="Singh A."/>
            <person name="Wilkins M.J."/>
            <person name="Karaoz U."/>
            <person name="Brodie E.L."/>
            <person name="Williams K.H."/>
            <person name="Hubbard S.S."/>
            <person name="Banfield J.F."/>
        </authorList>
    </citation>
    <scope>NUCLEOTIDE SEQUENCE [LARGE SCALE GENOMIC DNA]</scope>
</reference>
<dbReference type="EMBL" id="MGER01000062">
    <property type="protein sequence ID" value="OGL87728.1"/>
    <property type="molecule type" value="Genomic_DNA"/>
</dbReference>
<comment type="caution">
    <text evidence="1">The sequence shown here is derived from an EMBL/GenBank/DDBJ whole genome shotgun (WGS) entry which is preliminary data.</text>
</comment>
<name>A0A1F7VC45_9BACT</name>
<gene>
    <name evidence="1" type="ORF">A3I42_03415</name>
</gene>
<protein>
    <submittedName>
        <fullName evidence="1">Uncharacterized protein</fullName>
    </submittedName>
</protein>
<organism evidence="1 2">
    <name type="scientific">Candidatus Uhrbacteria bacterium RIFCSPLOWO2_02_FULL_49_11</name>
    <dbReference type="NCBI Taxonomy" id="1802409"/>
    <lineage>
        <taxon>Bacteria</taxon>
        <taxon>Candidatus Uhriibacteriota</taxon>
    </lineage>
</organism>
<sequence>MGSVMDAYFEARGEKNFSPLVTLLVVDVNMNWFSRVWYVNRRAFYQALPVVTADDFLKVAREQGENYYREAGFEEFVFVKAEDTFRAAAVQSDAAALLANSLEARGTAPKEITRPRGIIAFKVYEFE</sequence>
<dbReference type="Proteomes" id="UP000178264">
    <property type="component" value="Unassembled WGS sequence"/>
</dbReference>
<proteinExistence type="predicted"/>
<evidence type="ECO:0000313" key="2">
    <source>
        <dbReference type="Proteomes" id="UP000178264"/>
    </source>
</evidence>
<dbReference type="AlphaFoldDB" id="A0A1F7VC45"/>